<dbReference type="InterPro" id="IPR050231">
    <property type="entry name" value="Iron_ascorbate_oxido_reductase"/>
</dbReference>
<feature type="domain" description="Isopenicillin N synthase-like Fe(2+) 2OG dioxygenase" evidence="1">
    <location>
        <begin position="6"/>
        <end position="84"/>
    </location>
</feature>
<dbReference type="Gene3D" id="2.60.120.330">
    <property type="entry name" value="B-lactam Antibiotic, Isopenicillin N Synthase, Chain"/>
    <property type="match status" value="1"/>
</dbReference>
<reference evidence="2" key="1">
    <citation type="submission" date="2023-03" db="EMBL/GenBank/DDBJ databases">
        <title>Massive genome expansion in bonnet fungi (Mycena s.s.) driven by repeated elements and novel gene families across ecological guilds.</title>
        <authorList>
            <consortium name="Lawrence Berkeley National Laboratory"/>
            <person name="Harder C.B."/>
            <person name="Miyauchi S."/>
            <person name="Viragh M."/>
            <person name="Kuo A."/>
            <person name="Thoen E."/>
            <person name="Andreopoulos B."/>
            <person name="Lu D."/>
            <person name="Skrede I."/>
            <person name="Drula E."/>
            <person name="Henrissat B."/>
            <person name="Morin E."/>
            <person name="Kohler A."/>
            <person name="Barry K."/>
            <person name="LaButti K."/>
            <person name="Morin E."/>
            <person name="Salamov A."/>
            <person name="Lipzen A."/>
            <person name="Mereny Z."/>
            <person name="Hegedus B."/>
            <person name="Baldrian P."/>
            <person name="Stursova M."/>
            <person name="Weitz H."/>
            <person name="Taylor A."/>
            <person name="Grigoriev I.V."/>
            <person name="Nagy L.G."/>
            <person name="Martin F."/>
            <person name="Kauserud H."/>
        </authorList>
    </citation>
    <scope>NUCLEOTIDE SEQUENCE</scope>
    <source>
        <strain evidence="2">CBHHK188m</strain>
    </source>
</reference>
<dbReference type="PANTHER" id="PTHR47990">
    <property type="entry name" value="2-OXOGLUTARATE (2OG) AND FE(II)-DEPENDENT OXYGENASE SUPERFAMILY PROTEIN-RELATED"/>
    <property type="match status" value="1"/>
</dbReference>
<dbReference type="InterPro" id="IPR044861">
    <property type="entry name" value="IPNS-like_FE2OG_OXY"/>
</dbReference>
<dbReference type="Pfam" id="PF03171">
    <property type="entry name" value="2OG-FeII_Oxy"/>
    <property type="match status" value="1"/>
</dbReference>
<comment type="caution">
    <text evidence="2">The sequence shown here is derived from an EMBL/GenBank/DDBJ whole genome shotgun (WGS) entry which is preliminary data.</text>
</comment>
<dbReference type="InterPro" id="IPR027443">
    <property type="entry name" value="IPNS-like_sf"/>
</dbReference>
<feature type="non-terminal residue" evidence="2">
    <location>
        <position position="1"/>
    </location>
</feature>
<keyword evidence="3" id="KW-1185">Reference proteome</keyword>
<evidence type="ECO:0000313" key="2">
    <source>
        <dbReference type="EMBL" id="KAJ7723848.1"/>
    </source>
</evidence>
<evidence type="ECO:0000259" key="1">
    <source>
        <dbReference type="Pfam" id="PF03171"/>
    </source>
</evidence>
<evidence type="ECO:0000313" key="3">
    <source>
        <dbReference type="Proteomes" id="UP001215280"/>
    </source>
</evidence>
<protein>
    <recommendedName>
        <fullName evidence="1">Isopenicillin N synthase-like Fe(2+) 2OG dioxygenase domain-containing protein</fullName>
    </recommendedName>
</protein>
<dbReference type="SUPFAM" id="SSF51197">
    <property type="entry name" value="Clavaminate synthase-like"/>
    <property type="match status" value="1"/>
</dbReference>
<gene>
    <name evidence="2" type="ORF">DFH07DRAFT_759362</name>
</gene>
<proteinExistence type="predicted"/>
<dbReference type="Proteomes" id="UP001215280">
    <property type="component" value="Unassembled WGS sequence"/>
</dbReference>
<dbReference type="EMBL" id="JARJLG010000243">
    <property type="protein sequence ID" value="KAJ7723848.1"/>
    <property type="molecule type" value="Genomic_DNA"/>
</dbReference>
<dbReference type="AlphaFoldDB" id="A0AAD7HM15"/>
<sequence length="96" mass="10910">SEDHLRYMVYHPRTQEERKLVKDGDVGGHTDFGSLTLLFSQNVAGLQIRTPQEEWKYVKPVTGGITVNSADVLQFLTKGYVKSTIRKSSMGIEDFY</sequence>
<accession>A0AAD7HM15</accession>
<name>A0AAD7HM15_9AGAR</name>
<organism evidence="2 3">
    <name type="scientific">Mycena maculata</name>
    <dbReference type="NCBI Taxonomy" id="230809"/>
    <lineage>
        <taxon>Eukaryota</taxon>
        <taxon>Fungi</taxon>
        <taxon>Dikarya</taxon>
        <taxon>Basidiomycota</taxon>
        <taxon>Agaricomycotina</taxon>
        <taxon>Agaricomycetes</taxon>
        <taxon>Agaricomycetidae</taxon>
        <taxon>Agaricales</taxon>
        <taxon>Marasmiineae</taxon>
        <taxon>Mycenaceae</taxon>
        <taxon>Mycena</taxon>
    </lineage>
</organism>